<dbReference type="InterPro" id="IPR050535">
    <property type="entry name" value="DNA_Repair-Maintenance_Comp"/>
</dbReference>
<dbReference type="Gene3D" id="3.60.21.10">
    <property type="match status" value="1"/>
</dbReference>
<protein>
    <submittedName>
        <fullName evidence="2">DNA repair exonuclease SbcCD nuclease subunit</fullName>
    </submittedName>
</protein>
<dbReference type="OrthoDB" id="9773856at2"/>
<keyword evidence="2" id="KW-0378">Hydrolase</keyword>
<dbReference type="InterPro" id="IPR004843">
    <property type="entry name" value="Calcineurin-like_PHP"/>
</dbReference>
<keyword evidence="2" id="KW-0540">Nuclease</keyword>
<dbReference type="SUPFAM" id="SSF56300">
    <property type="entry name" value="Metallo-dependent phosphatases"/>
    <property type="match status" value="1"/>
</dbReference>
<gene>
    <name evidence="2" type="ORF">SAMN00017477_0593</name>
</gene>
<sequence>MKLLYFTDSHLRVTNPKNRTDDFYQTLKNKMNEILEISLEEDVDYILHGGDLFDRPDTPISLVTDFSQIFQKFKAPIYIVSGNHDIFGHNPSTVHRTMFGLLDSLGVIKMITDKVILKKDVTVQLTSFPYTIDMDNPHNREGYIVRDKGNADYAIHLTHGFLIDKKPPEMIPHTLISDITDTVADVTFGGHIHYGFKTLNVDGKYFINPGSIVRISNSLSEFKRKPKIVILELTDEINVREINLKTALPAEEVLDRSEIEHHKFKTQQFNDFKSTIESSSNLRSFDVFDILVDIAKNENISKEVRDEAIRRVESKQIEGADYN</sequence>
<feature type="domain" description="Calcineurin-like phosphoesterase" evidence="1">
    <location>
        <begin position="1"/>
        <end position="194"/>
    </location>
</feature>
<evidence type="ECO:0000259" key="1">
    <source>
        <dbReference type="Pfam" id="PF00149"/>
    </source>
</evidence>
<dbReference type="STRING" id="573058.SAMN00017477_0593"/>
<dbReference type="EMBL" id="FWWR01000009">
    <property type="protein sequence ID" value="SMB83625.1"/>
    <property type="molecule type" value="Genomic_DNA"/>
</dbReference>
<keyword evidence="3" id="KW-1185">Reference proteome</keyword>
<dbReference type="RefSeq" id="WP_084230256.1">
    <property type="nucleotide sequence ID" value="NZ_FWWR01000009.1"/>
</dbReference>
<proteinExistence type="predicted"/>
<organism evidence="2 3">
    <name type="scientific">Peptoniphilus asaccharolyticus DSM 20463</name>
    <dbReference type="NCBI Taxonomy" id="573058"/>
    <lineage>
        <taxon>Bacteria</taxon>
        <taxon>Bacillati</taxon>
        <taxon>Bacillota</taxon>
        <taxon>Tissierellia</taxon>
        <taxon>Tissierellales</taxon>
        <taxon>Peptoniphilaceae</taxon>
        <taxon>Peptoniphilus</taxon>
    </lineage>
</organism>
<name>A0A1W1UR84_PEPAS</name>
<dbReference type="PANTHER" id="PTHR30337">
    <property type="entry name" value="COMPONENT OF ATP-DEPENDENT DSDNA EXONUCLEASE"/>
    <property type="match status" value="1"/>
</dbReference>
<accession>A0A1W1UR84</accession>
<reference evidence="3" key="1">
    <citation type="submission" date="2017-04" db="EMBL/GenBank/DDBJ databases">
        <authorList>
            <person name="Varghese N."/>
            <person name="Submissions S."/>
        </authorList>
    </citation>
    <scope>NUCLEOTIDE SEQUENCE [LARGE SCALE GENOMIC DNA]</scope>
    <source>
        <strain evidence="3">DSM 20463</strain>
    </source>
</reference>
<keyword evidence="2" id="KW-0269">Exonuclease</keyword>
<dbReference type="InterPro" id="IPR029052">
    <property type="entry name" value="Metallo-depent_PP-like"/>
</dbReference>
<dbReference type="AlphaFoldDB" id="A0A1W1UR84"/>
<evidence type="ECO:0000313" key="3">
    <source>
        <dbReference type="Proteomes" id="UP000192368"/>
    </source>
</evidence>
<dbReference type="Pfam" id="PF00149">
    <property type="entry name" value="Metallophos"/>
    <property type="match status" value="1"/>
</dbReference>
<evidence type="ECO:0000313" key="2">
    <source>
        <dbReference type="EMBL" id="SMB83625.1"/>
    </source>
</evidence>
<dbReference type="Proteomes" id="UP000192368">
    <property type="component" value="Unassembled WGS sequence"/>
</dbReference>
<dbReference type="GO" id="GO:0004527">
    <property type="term" value="F:exonuclease activity"/>
    <property type="evidence" value="ECO:0007669"/>
    <property type="project" value="UniProtKB-KW"/>
</dbReference>
<dbReference type="PANTHER" id="PTHR30337:SF0">
    <property type="entry name" value="NUCLEASE SBCCD SUBUNIT D"/>
    <property type="match status" value="1"/>
</dbReference>